<gene>
    <name evidence="1" type="ORF">CC78DRAFT_601101</name>
</gene>
<accession>A0A9P4N8H3</accession>
<dbReference type="AlphaFoldDB" id="A0A9P4N8H3"/>
<comment type="caution">
    <text evidence="1">The sequence shown here is derived from an EMBL/GenBank/DDBJ whole genome shotgun (WGS) entry which is preliminary data.</text>
</comment>
<proteinExistence type="predicted"/>
<reference evidence="2" key="1">
    <citation type="journal article" date="2020" name="Stud. Mycol.">
        <title>101 Dothideomycetes genomes: A test case for predicting lifestyles and emergence of pathogens.</title>
        <authorList>
            <person name="Haridas S."/>
            <person name="Albert R."/>
            <person name="Binder M."/>
            <person name="Bloem J."/>
            <person name="LaButti K."/>
            <person name="Salamov A."/>
            <person name="Andreopoulos B."/>
            <person name="Baker S."/>
            <person name="Barry K."/>
            <person name="Bills G."/>
            <person name="Bluhm B."/>
            <person name="Cannon C."/>
            <person name="Castanera R."/>
            <person name="Culley D."/>
            <person name="Daum C."/>
            <person name="Ezra D."/>
            <person name="Gonzalez J."/>
            <person name="Henrissat B."/>
            <person name="Kuo A."/>
            <person name="Liang C."/>
            <person name="Lipzen A."/>
            <person name="Lutzoni F."/>
            <person name="Magnuson J."/>
            <person name="Mondo S."/>
            <person name="Nolan M."/>
            <person name="Ohm R."/>
            <person name="Pangilinan J."/>
            <person name="Park H.-J."/>
            <person name="Ramirez L."/>
            <person name="Alfaro M."/>
            <person name="Sun H."/>
            <person name="Tritt A."/>
            <person name="Yoshinaga Y."/>
            <person name="Zwiers L.-H."/>
            <person name="Turgeon B."/>
            <person name="Goodwin S."/>
            <person name="Spatafora J."/>
            <person name="Crous P."/>
            <person name="Grigoriev I."/>
        </authorList>
    </citation>
    <scope>NUCLEOTIDE SEQUENCE [LARGE SCALE GENOMIC DNA]</scope>
    <source>
        <strain evidence="2">CBS 304.66</strain>
    </source>
</reference>
<evidence type="ECO:0000313" key="2">
    <source>
        <dbReference type="Proteomes" id="UP000800093"/>
    </source>
</evidence>
<dbReference type="Proteomes" id="UP000800093">
    <property type="component" value="Unassembled WGS sequence"/>
</dbReference>
<dbReference type="EMBL" id="ML986613">
    <property type="protein sequence ID" value="KAF2264791.1"/>
    <property type="molecule type" value="Genomic_DNA"/>
</dbReference>
<keyword evidence="2" id="KW-1185">Reference proteome</keyword>
<evidence type="ECO:0000313" key="1">
    <source>
        <dbReference type="EMBL" id="KAF2264791.1"/>
    </source>
</evidence>
<organism evidence="1 2">
    <name type="scientific">Lojkania enalia</name>
    <dbReference type="NCBI Taxonomy" id="147567"/>
    <lineage>
        <taxon>Eukaryota</taxon>
        <taxon>Fungi</taxon>
        <taxon>Dikarya</taxon>
        <taxon>Ascomycota</taxon>
        <taxon>Pezizomycotina</taxon>
        <taxon>Dothideomycetes</taxon>
        <taxon>Pleosporomycetidae</taxon>
        <taxon>Pleosporales</taxon>
        <taxon>Pleosporales incertae sedis</taxon>
        <taxon>Lojkania</taxon>
    </lineage>
</organism>
<name>A0A9P4N8H3_9PLEO</name>
<sequence length="216" mass="25266">MLAKKNWIRGTPNENSELWKRMQPALRHVSKFLHKESYMGWFARILYCREVYHAKSGRIYIAETQQSKGNSARRRAKMDLILLGPRIKFFFGDPKPEKAGWDDRQMPGEFVRTSFSLAVVILREIGHAVYQLSGLEREEDSRQRPNKWLYKERGDNHHVDRRYLNLSDSDPKPGFSLDKVLFGSLMFWNLNGEHGISNLVSVLDRNDLLETRVIGM</sequence>
<protein>
    <submittedName>
        <fullName evidence="1">Uncharacterized protein</fullName>
    </submittedName>
</protein>